<evidence type="ECO:0000313" key="2">
    <source>
        <dbReference type="EMBL" id="UTG69601.1"/>
    </source>
</evidence>
<evidence type="ECO:0000313" key="3">
    <source>
        <dbReference type="Proteomes" id="UP001057296"/>
    </source>
</evidence>
<dbReference type="Proteomes" id="UP001057296">
    <property type="component" value="Chromosome"/>
</dbReference>
<evidence type="ECO:0000256" key="1">
    <source>
        <dbReference type="SAM" id="Phobius"/>
    </source>
</evidence>
<reference evidence="2" key="1">
    <citation type="submission" date="2021-04" db="EMBL/GenBank/DDBJ databases">
        <title>Characterizing Neisseria spp. as novel respiratory pathobionts in bronchiectasis.</title>
        <authorList>
            <person name="Li L."/>
            <person name="Mac Aogain M."/>
            <person name="Xu T."/>
            <person name="Jaggi T.K."/>
            <person name="Chan L.Y."/>
            <person name="Keir H.R."/>
            <person name="Dicker A.J."/>
            <person name="Qu J."/>
            <person name="Liu Y."/>
            <person name="Chen H.S."/>
            <person name="Koh M.S."/>
            <person name="Ong T.H."/>
            <person name="Lim A.Y.H."/>
            <person name="Abisheganaden J."/>
            <person name="Low T.B."/>
            <person name="Oliver B.G."/>
            <person name="Tan N.S."/>
            <person name="Fang M."/>
            <person name="Chalmers J.D."/>
            <person name="Chotirmall S.H."/>
        </authorList>
    </citation>
    <scope>NUCLEOTIDE SEQUENCE</scope>
    <source>
        <strain evidence="2">TT0077</strain>
    </source>
</reference>
<accession>A0A9X9HU60</accession>
<keyword evidence="1" id="KW-1133">Transmembrane helix</keyword>
<dbReference type="RefSeq" id="WP_254324144.1">
    <property type="nucleotide sequence ID" value="NZ_CP073115.1"/>
</dbReference>
<gene>
    <name evidence="2" type="ORF">KCG54_10615</name>
</gene>
<sequence>MAVLLNLFFNEYGLRSGMAWALSTIILFIICAIFMGFYMINHDVEDDFHPTFILGGLFVVYLFLFIGIGLINQYEYIPISGSDIQKANLRRCIVDKTVNLENIEEIMTDCQRRDQELKFKTEIESLGK</sequence>
<keyword evidence="1" id="KW-0812">Transmembrane</keyword>
<proteinExistence type="predicted"/>
<name>A0A9X9HU60_NEISU</name>
<dbReference type="AlphaFoldDB" id="A0A9X9HU60"/>
<feature type="transmembrane region" description="Helical" evidence="1">
    <location>
        <begin position="20"/>
        <end position="40"/>
    </location>
</feature>
<organism evidence="2 3">
    <name type="scientific">Neisseria subflava</name>
    <dbReference type="NCBI Taxonomy" id="28449"/>
    <lineage>
        <taxon>Bacteria</taxon>
        <taxon>Pseudomonadati</taxon>
        <taxon>Pseudomonadota</taxon>
        <taxon>Betaproteobacteria</taxon>
        <taxon>Neisseriales</taxon>
        <taxon>Neisseriaceae</taxon>
        <taxon>Neisseria</taxon>
    </lineage>
</organism>
<feature type="transmembrane region" description="Helical" evidence="1">
    <location>
        <begin position="52"/>
        <end position="71"/>
    </location>
</feature>
<dbReference type="EMBL" id="CP073115">
    <property type="protein sequence ID" value="UTG69601.1"/>
    <property type="molecule type" value="Genomic_DNA"/>
</dbReference>
<keyword evidence="1" id="KW-0472">Membrane</keyword>
<protein>
    <submittedName>
        <fullName evidence="2">Uncharacterized protein</fullName>
    </submittedName>
</protein>